<sequence>MWTYKPVPPVNGGQNYMPWAQQMRAKCVLDGDLFPNRQHLFFLVNACLDRAPQQTTRYSSPHKRTRIATMYNSGTPTRVIASKEGISRGSVYSTSGKKTSNSRDKNMPRKKKCFICEKEGCWSTNHKPSEFRKWPDWDGNADSFNFYLDQLVFKYNTEEALGLDGDQNTVWYALLHTLPARLQPKMQRHEKSARPGRLVPASAAH</sequence>
<protein>
    <submittedName>
        <fullName evidence="2">Uncharacterized protein</fullName>
    </submittedName>
</protein>
<reference evidence="2 3" key="2">
    <citation type="journal article" date="2017" name="Sci. Rep.">
        <title>Ant-infecting Ophiocordyceps genomes reveal a high diversity of potential behavioral manipulation genes and a possible major role for enterotoxins.</title>
        <authorList>
            <person name="de Bekker C."/>
            <person name="Ohm R.A."/>
            <person name="Evans H.C."/>
            <person name="Brachmann A."/>
            <person name="Hughes D.P."/>
        </authorList>
    </citation>
    <scope>NUCLEOTIDE SEQUENCE [LARGE SCALE GENOMIC DNA]</scope>
    <source>
        <strain evidence="2 3">SC16a</strain>
    </source>
</reference>
<accession>A0A2A9PC73</accession>
<evidence type="ECO:0000313" key="2">
    <source>
        <dbReference type="EMBL" id="PFH58426.1"/>
    </source>
</evidence>
<comment type="caution">
    <text evidence="2">The sequence shown here is derived from an EMBL/GenBank/DDBJ whole genome shotgun (WGS) entry which is preliminary data.</text>
</comment>
<dbReference type="Proteomes" id="UP000037136">
    <property type="component" value="Unassembled WGS sequence"/>
</dbReference>
<evidence type="ECO:0000313" key="3">
    <source>
        <dbReference type="Proteomes" id="UP000037136"/>
    </source>
</evidence>
<keyword evidence="3" id="KW-1185">Reference proteome</keyword>
<gene>
    <name evidence="2" type="ORF">XA68_13702</name>
</gene>
<dbReference type="STRING" id="268505.A0A2A9PC73"/>
<name>A0A2A9PC73_OPHUN</name>
<evidence type="ECO:0000256" key="1">
    <source>
        <dbReference type="SAM" id="MobiDB-lite"/>
    </source>
</evidence>
<feature type="region of interest" description="Disordered" evidence="1">
    <location>
        <begin position="185"/>
        <end position="205"/>
    </location>
</feature>
<dbReference type="OrthoDB" id="3563138at2759"/>
<proteinExistence type="predicted"/>
<reference evidence="2 3" key="1">
    <citation type="journal article" date="2015" name="BMC Genomics">
        <title>Gene expression during zombie ant biting behavior reflects the complexity underlying fungal parasitic behavioral manipulation.</title>
        <authorList>
            <person name="de Bekker C."/>
            <person name="Ohm R.A."/>
            <person name="Loreto R.G."/>
            <person name="Sebastian A."/>
            <person name="Albert I."/>
            <person name="Merrow M."/>
            <person name="Brachmann A."/>
            <person name="Hughes D.P."/>
        </authorList>
    </citation>
    <scope>NUCLEOTIDE SEQUENCE [LARGE SCALE GENOMIC DNA]</scope>
    <source>
        <strain evidence="2 3">SC16a</strain>
    </source>
</reference>
<dbReference type="EMBL" id="LAZP02000293">
    <property type="protein sequence ID" value="PFH58426.1"/>
    <property type="molecule type" value="Genomic_DNA"/>
</dbReference>
<dbReference type="AlphaFoldDB" id="A0A2A9PC73"/>
<organism evidence="2 3">
    <name type="scientific">Ophiocordyceps unilateralis</name>
    <name type="common">Zombie-ant fungus</name>
    <name type="synonym">Torrubia unilateralis</name>
    <dbReference type="NCBI Taxonomy" id="268505"/>
    <lineage>
        <taxon>Eukaryota</taxon>
        <taxon>Fungi</taxon>
        <taxon>Dikarya</taxon>
        <taxon>Ascomycota</taxon>
        <taxon>Pezizomycotina</taxon>
        <taxon>Sordariomycetes</taxon>
        <taxon>Hypocreomycetidae</taxon>
        <taxon>Hypocreales</taxon>
        <taxon>Ophiocordycipitaceae</taxon>
        <taxon>Ophiocordyceps</taxon>
    </lineage>
</organism>